<evidence type="ECO:0000256" key="3">
    <source>
        <dbReference type="SAM" id="SignalP"/>
    </source>
</evidence>
<evidence type="ECO:0000313" key="4">
    <source>
        <dbReference type="EMBL" id="MFD2216589.1"/>
    </source>
</evidence>
<feature type="transmembrane region" description="Helical" evidence="2">
    <location>
        <begin position="91"/>
        <end position="114"/>
    </location>
</feature>
<keyword evidence="2" id="KW-0472">Membrane</keyword>
<feature type="signal peptide" evidence="3">
    <location>
        <begin position="1"/>
        <end position="36"/>
    </location>
</feature>
<organism evidence="4 5">
    <name type="scientific">Metabacillus endolithicus</name>
    <dbReference type="NCBI Taxonomy" id="1535204"/>
    <lineage>
        <taxon>Bacteria</taxon>
        <taxon>Bacillati</taxon>
        <taxon>Bacillota</taxon>
        <taxon>Bacilli</taxon>
        <taxon>Bacillales</taxon>
        <taxon>Bacillaceae</taxon>
        <taxon>Metabacillus</taxon>
    </lineage>
</organism>
<evidence type="ECO:0000256" key="1">
    <source>
        <dbReference type="SAM" id="MobiDB-lite"/>
    </source>
</evidence>
<proteinExistence type="predicted"/>
<keyword evidence="5" id="KW-1185">Reference proteome</keyword>
<accession>A0ABW5C5V9</accession>
<gene>
    <name evidence="4" type="ORF">ACFSKK_23220</name>
</gene>
<feature type="chain" id="PRO_5046991332" evidence="3">
    <location>
        <begin position="37"/>
        <end position="784"/>
    </location>
</feature>
<evidence type="ECO:0000313" key="5">
    <source>
        <dbReference type="Proteomes" id="UP001597318"/>
    </source>
</evidence>
<dbReference type="EMBL" id="JBHUIK010000007">
    <property type="protein sequence ID" value="MFD2216589.1"/>
    <property type="molecule type" value="Genomic_DNA"/>
</dbReference>
<evidence type="ECO:0000256" key="2">
    <source>
        <dbReference type="SAM" id="Phobius"/>
    </source>
</evidence>
<feature type="compositionally biased region" description="Low complexity" evidence="1">
    <location>
        <begin position="773"/>
        <end position="784"/>
    </location>
</feature>
<dbReference type="Proteomes" id="UP001597318">
    <property type="component" value="Unassembled WGS sequence"/>
</dbReference>
<keyword evidence="2" id="KW-0812">Transmembrane</keyword>
<comment type="caution">
    <text evidence="4">The sequence shown here is derived from an EMBL/GenBank/DDBJ whole genome shotgun (WGS) entry which is preliminary data.</text>
</comment>
<reference evidence="5" key="1">
    <citation type="journal article" date="2019" name="Int. J. Syst. Evol. Microbiol.">
        <title>The Global Catalogue of Microorganisms (GCM) 10K type strain sequencing project: providing services to taxonomists for standard genome sequencing and annotation.</title>
        <authorList>
            <consortium name="The Broad Institute Genomics Platform"/>
            <consortium name="The Broad Institute Genome Sequencing Center for Infectious Disease"/>
            <person name="Wu L."/>
            <person name="Ma J."/>
        </authorList>
    </citation>
    <scope>NUCLEOTIDE SEQUENCE [LARGE SCALE GENOMIC DNA]</scope>
    <source>
        <strain evidence="5">CGMCC 1.15474</strain>
    </source>
</reference>
<feature type="compositionally biased region" description="Polar residues" evidence="1">
    <location>
        <begin position="702"/>
        <end position="711"/>
    </location>
</feature>
<keyword evidence="3" id="KW-0732">Signal</keyword>
<feature type="transmembrane region" description="Helical" evidence="2">
    <location>
        <begin position="267"/>
        <end position="288"/>
    </location>
</feature>
<dbReference type="RefSeq" id="WP_247347389.1">
    <property type="nucleotide sequence ID" value="NZ_CP095551.1"/>
</dbReference>
<feature type="compositionally biased region" description="Polar residues" evidence="1">
    <location>
        <begin position="728"/>
        <end position="738"/>
    </location>
</feature>
<feature type="transmembrane region" description="Helical" evidence="2">
    <location>
        <begin position="294"/>
        <end position="314"/>
    </location>
</feature>
<feature type="transmembrane region" description="Helical" evidence="2">
    <location>
        <begin position="135"/>
        <end position="156"/>
    </location>
</feature>
<feature type="transmembrane region" description="Helical" evidence="2">
    <location>
        <begin position="234"/>
        <end position="255"/>
    </location>
</feature>
<keyword evidence="2" id="KW-1133">Transmembrane helix</keyword>
<feature type="compositionally biased region" description="Polar residues" evidence="1">
    <location>
        <begin position="749"/>
        <end position="765"/>
    </location>
</feature>
<feature type="region of interest" description="Disordered" evidence="1">
    <location>
        <begin position="702"/>
        <end position="784"/>
    </location>
</feature>
<name>A0ABW5C5V9_9BACI</name>
<sequence length="784" mass="85105">MTLNTLEQQLKSAKKKRIAFILILLLMFFPGSAAHAAESKWYEKPFAFMFSKLFEWILEPFIGLHEPAYYIFYQGAGKIWGLYTQEQYNSAIYNGFNMMLFVVGFLLCGAIVMMGIQHGYAKFSSSMKSDITDNFLKVILGIVLLFQFFPLVNSFFTLNHYFVQMFETGITDPVSLRDLGATVLTSQDGKTAGEKIEFTDLSSGEGDNWIKDAIVSFFSLGVSIWFKAYYIQRLIMISGLILLAPVWISTIFFPKLQGITSYAMKELWAQTIAQTIHAAIFWLYFWLFDSNTDWLTYIIALSIFIPVSESLRFAMGATSESGGKLAMIGTAAGFGSLMHGAKAVGDIKNGVKNGYAESKGLFDGSSGKGGQSSKGNAGMSMMAMNNGKSGGAMNSLNPMMGMNEERQYGGAVQNVSSNPSKFTQRMRTVGHVAGGVGSAIGRMGGNATGLGVSPFGQHIMAEAGANMGQSAGYGSGVVGFGVGKGMTDKAKNFGQSIKGNFEENPLMNREQSREQNMNPLQQAGRNVGTVASNLGRATGDAMVSPQFRNNPQARRETLQRAGGVMGEALYGRGIGYQMGADAATSVMGKGVANPQLGRLDQGVDYSVVTERDRSYLAEKGPNNTLTPISNYGPGDPSLPKDAKVMQDHKITTSDTGVISMNPTSEKYATQQVQSPNNGKMDVQTFKVDNSVKTPQVSTFIDSNTSEVNSNEPPIRTNLVPKIDEQPLPNMNQQGSMPNKSEKVPPTQPIVPNNNQINKGDNSTLIPNKPIVPPTNNNNFPPKKD</sequence>
<protein>
    <submittedName>
        <fullName evidence="4">Uncharacterized protein</fullName>
    </submittedName>
</protein>